<keyword evidence="3 10" id="KW-0732">Signal</keyword>
<dbReference type="PANTHER" id="PTHR21229:SF16">
    <property type="entry name" value="TRANSMEMBRANE PROTEIN 87B"/>
    <property type="match status" value="1"/>
</dbReference>
<feature type="transmembrane region" description="Helical" evidence="9">
    <location>
        <begin position="436"/>
        <end position="453"/>
    </location>
</feature>
<dbReference type="GeneID" id="103259431"/>
<protein>
    <submittedName>
        <fullName evidence="14">Transmembrane protein 87B isoform X1</fullName>
    </submittedName>
</protein>
<evidence type="ECO:0000256" key="10">
    <source>
        <dbReference type="SAM" id="SignalP"/>
    </source>
</evidence>
<evidence type="ECO:0000256" key="1">
    <source>
        <dbReference type="ARBA" id="ARBA00004653"/>
    </source>
</evidence>
<dbReference type="PANTHER" id="PTHR21229">
    <property type="entry name" value="LUNG SEVEN TRANSMEMBRANE RECEPTOR"/>
    <property type="match status" value="1"/>
</dbReference>
<evidence type="ECO:0000256" key="4">
    <source>
        <dbReference type="ARBA" id="ARBA00022989"/>
    </source>
</evidence>
<feature type="chain" id="PRO_5010552502" evidence="10">
    <location>
        <begin position="42"/>
        <end position="557"/>
    </location>
</feature>
<sequence>MAAACRAGAGLRPRRRLCLPAGAALLRVALCLLCWAPASVGAVPELGVWLETVNDKSGPLIFRKTMFSSTDIKFSVKSFSCSGPVKFTIQWHLKYHTCHNEFSNLEDLFQKHELSVDEDFCDHYFKNIDCWTTKNENIDCNSDLQMFPSLNNKELMTDNRNVSNREGSMDVVARTQKDGFHIFIVSIKTEKTDASWNLNVSLSMIGPHGYISASDWPLMIFYMVMCIVYILYGILWLMWSACYWKDILRIQFWIAAVIFLGMLEKAVFYSEYQNINSTGLSTQSLLVFAELISAIKRTLARLLVIIVSLGYGIVKPRLGTVMHRVIGLGLLYFIFAAVEGVMRVIGGSNHLAVVFGDIILAVIDSIFIWFIFISLAQTMKTLRLRKNTVKFSLYRHFTNTLIFAVLASVVFMVWTTKTFRIAKCQSDWMERWVDDAFWSFLFSLILIVIMFLWRPSANNQRYAFMPLIDDSDDEIEEFMVTSENLTEGIKLRASKSVSNGTVKPATSDNFDENLKWVEENIPSSFTDVALPVLVDSDEEIMTRSEMAEKMFSSEKIM</sequence>
<dbReference type="InterPro" id="IPR054101">
    <property type="entry name" value="TMEM87A/B_GOLD"/>
</dbReference>
<keyword evidence="7" id="KW-0325">Glycoprotein</keyword>
<dbReference type="Pfam" id="PF21901">
    <property type="entry name" value="TMEM87A-B_GOLD"/>
    <property type="match status" value="1"/>
</dbReference>
<keyword evidence="6 9" id="KW-0472">Membrane</keyword>
<evidence type="ECO:0000256" key="5">
    <source>
        <dbReference type="ARBA" id="ARBA00023034"/>
    </source>
</evidence>
<dbReference type="Proteomes" id="UP000189704">
    <property type="component" value="Unplaced"/>
</dbReference>
<evidence type="ECO:0000256" key="9">
    <source>
        <dbReference type="SAM" id="Phobius"/>
    </source>
</evidence>
<gene>
    <name evidence="14" type="primary">TMEM87B</name>
</gene>
<feature type="transmembrane region" description="Helical" evidence="9">
    <location>
        <begin position="397"/>
        <end position="416"/>
    </location>
</feature>
<keyword evidence="13" id="KW-1185">Reference proteome</keyword>
<keyword evidence="5" id="KW-0333">Golgi apparatus</keyword>
<feature type="domain" description="GOST seven transmembrane" evidence="11">
    <location>
        <begin position="217"/>
        <end position="460"/>
    </location>
</feature>
<dbReference type="OrthoDB" id="19932at2759"/>
<evidence type="ECO:0000313" key="13">
    <source>
        <dbReference type="Proteomes" id="UP000189704"/>
    </source>
</evidence>
<comment type="subcellular location">
    <subcellularLocation>
        <location evidence="1">Golgi apparatus membrane</location>
        <topology evidence="1">Multi-pass membrane protein</topology>
    </subcellularLocation>
</comment>
<feature type="transmembrane region" description="Helical" evidence="9">
    <location>
        <begin position="216"/>
        <end position="238"/>
    </location>
</feature>
<evidence type="ECO:0000313" key="14">
    <source>
        <dbReference type="RefSeq" id="XP_008055288.1"/>
    </source>
</evidence>
<feature type="transmembrane region" description="Helical" evidence="9">
    <location>
        <begin position="351"/>
        <end position="376"/>
    </location>
</feature>
<dbReference type="OMA" id="RTENCTP"/>
<name>A0A1U7TFV3_CARSF</name>
<evidence type="ECO:0000256" key="3">
    <source>
        <dbReference type="ARBA" id="ARBA00022729"/>
    </source>
</evidence>
<dbReference type="Pfam" id="PF06814">
    <property type="entry name" value="GOST_TM"/>
    <property type="match status" value="1"/>
</dbReference>
<proteinExistence type="inferred from homology"/>
<evidence type="ECO:0000259" key="12">
    <source>
        <dbReference type="Pfam" id="PF21901"/>
    </source>
</evidence>
<evidence type="ECO:0000256" key="6">
    <source>
        <dbReference type="ARBA" id="ARBA00023136"/>
    </source>
</evidence>
<feature type="transmembrane region" description="Helical" evidence="9">
    <location>
        <begin position="250"/>
        <end position="268"/>
    </location>
</feature>
<dbReference type="AlphaFoldDB" id="A0A1U7TFV3"/>
<feature type="domain" description="TMEM87A/B GOLD" evidence="12">
    <location>
        <begin position="44"/>
        <end position="187"/>
    </location>
</feature>
<dbReference type="GO" id="GO:0042147">
    <property type="term" value="P:retrograde transport, endosome to Golgi"/>
    <property type="evidence" value="ECO:0007669"/>
    <property type="project" value="Ensembl"/>
</dbReference>
<feature type="transmembrane region" description="Helical" evidence="9">
    <location>
        <begin position="325"/>
        <end position="345"/>
    </location>
</feature>
<dbReference type="GO" id="GO:0032580">
    <property type="term" value="C:Golgi cisterna membrane"/>
    <property type="evidence" value="ECO:0007669"/>
    <property type="project" value="TreeGrafter"/>
</dbReference>
<dbReference type="GO" id="GO:0000139">
    <property type="term" value="C:Golgi membrane"/>
    <property type="evidence" value="ECO:0007669"/>
    <property type="project" value="UniProtKB-SubCell"/>
</dbReference>
<dbReference type="GO" id="GO:0005829">
    <property type="term" value="C:cytosol"/>
    <property type="evidence" value="ECO:0007669"/>
    <property type="project" value="GOC"/>
</dbReference>
<evidence type="ECO:0000256" key="7">
    <source>
        <dbReference type="ARBA" id="ARBA00023180"/>
    </source>
</evidence>
<keyword evidence="2 9" id="KW-0812">Transmembrane</keyword>
<dbReference type="KEGG" id="csyr:103259431"/>
<organism evidence="13 14">
    <name type="scientific">Carlito syrichta</name>
    <name type="common">Philippine tarsier</name>
    <name type="synonym">Tarsius syrichta</name>
    <dbReference type="NCBI Taxonomy" id="1868482"/>
    <lineage>
        <taxon>Eukaryota</taxon>
        <taxon>Metazoa</taxon>
        <taxon>Chordata</taxon>
        <taxon>Craniata</taxon>
        <taxon>Vertebrata</taxon>
        <taxon>Euteleostomi</taxon>
        <taxon>Mammalia</taxon>
        <taxon>Eutheria</taxon>
        <taxon>Euarchontoglires</taxon>
        <taxon>Primates</taxon>
        <taxon>Haplorrhini</taxon>
        <taxon>Tarsiiformes</taxon>
        <taxon>Tarsiidae</taxon>
        <taxon>Carlito</taxon>
    </lineage>
</organism>
<dbReference type="InterPro" id="IPR053937">
    <property type="entry name" value="GOST_TM"/>
</dbReference>
<dbReference type="STRING" id="1868482.ENSTSYP00000002778"/>
<dbReference type="InterPro" id="IPR009637">
    <property type="entry name" value="GPR107/GPR108-like"/>
</dbReference>
<keyword evidence="4 9" id="KW-1133">Transmembrane helix</keyword>
<feature type="signal peptide" evidence="10">
    <location>
        <begin position="1"/>
        <end position="41"/>
    </location>
</feature>
<evidence type="ECO:0000256" key="8">
    <source>
        <dbReference type="ARBA" id="ARBA00044946"/>
    </source>
</evidence>
<evidence type="ECO:0000256" key="2">
    <source>
        <dbReference type="ARBA" id="ARBA00022692"/>
    </source>
</evidence>
<reference evidence="14" key="1">
    <citation type="submission" date="2025-08" db="UniProtKB">
        <authorList>
            <consortium name="RefSeq"/>
        </authorList>
    </citation>
    <scope>IDENTIFICATION</scope>
</reference>
<comment type="similarity">
    <text evidence="8">Belongs to the LU7TM family. TMEM87 subfamily.</text>
</comment>
<accession>A0A1U7TFV3</accession>
<dbReference type="CTD" id="84910"/>
<dbReference type="RefSeq" id="XP_008055288.1">
    <property type="nucleotide sequence ID" value="XM_008057097.2"/>
</dbReference>
<evidence type="ECO:0000259" key="11">
    <source>
        <dbReference type="Pfam" id="PF06814"/>
    </source>
</evidence>